<evidence type="ECO:0000313" key="5">
    <source>
        <dbReference type="Proteomes" id="UP000250796"/>
    </source>
</evidence>
<evidence type="ECO:0000313" key="4">
    <source>
        <dbReference type="EMBL" id="SSC12775.1"/>
    </source>
</evidence>
<dbReference type="PANTHER" id="PTHR43420">
    <property type="entry name" value="ACETYLTRANSFERASE"/>
    <property type="match status" value="1"/>
</dbReference>
<keyword evidence="2" id="KW-0012">Acyltransferase</keyword>
<evidence type="ECO:0000256" key="1">
    <source>
        <dbReference type="ARBA" id="ARBA00022679"/>
    </source>
</evidence>
<dbReference type="AlphaFoldDB" id="A0A7Z7LG14"/>
<dbReference type="EMBL" id="LS974202">
    <property type="protein sequence ID" value="SSC12775.1"/>
    <property type="molecule type" value="Genomic_DNA"/>
</dbReference>
<accession>A0A7Z7LG14</accession>
<gene>
    <name evidence="4" type="ORF">MESINF_1331</name>
</gene>
<dbReference type="RefSeq" id="WP_169699015.1">
    <property type="nucleotide sequence ID" value="NZ_LS974202.1"/>
</dbReference>
<dbReference type="InterPro" id="IPR016181">
    <property type="entry name" value="Acyl_CoA_acyltransferase"/>
</dbReference>
<dbReference type="Gene3D" id="3.40.630.30">
    <property type="match status" value="1"/>
</dbReference>
<dbReference type="SUPFAM" id="SSF55729">
    <property type="entry name" value="Acyl-CoA N-acyltransferases (Nat)"/>
    <property type="match status" value="1"/>
</dbReference>
<sequence length="289" mass="32524">MVERVCEGNLKDFLSYCHKYGGEHDDSYLPGDDFTIDDDHPSFLLYDEDLRVCGAASLMLEEQYRRAGKGRFMIFHSIQSEPAGYRSLLEAVLAEATGVVINVYLFVPPGPKIQRVLEGLGFEIERYSFVMKRKMTNIQVPVQEGVDFVTFDEREDGELYCHIVNSAFKKIAGHIDIKPDRVSAMIEKYNIPAEGIQLLYFEGTPVGLFFSEITEDGMLEIGPIAVLPEYQGRGLGRALLRRAVQLSQRLGLDSVLSVNAENEKALSLYLKEGFTRVGTRICYGMDLDP</sequence>
<evidence type="ECO:0000256" key="2">
    <source>
        <dbReference type="ARBA" id="ARBA00023315"/>
    </source>
</evidence>
<dbReference type="PROSITE" id="PS51186">
    <property type="entry name" value="GNAT"/>
    <property type="match status" value="1"/>
</dbReference>
<proteinExistence type="predicted"/>
<name>A0A7Z7LG14_9BACT</name>
<evidence type="ECO:0000259" key="3">
    <source>
        <dbReference type="PROSITE" id="PS51186"/>
    </source>
</evidence>
<dbReference type="Proteomes" id="UP000250796">
    <property type="component" value="Chromosome MESINF"/>
</dbReference>
<organism evidence="4 5">
    <name type="scientific">Mesotoga infera</name>
    <dbReference type="NCBI Taxonomy" id="1236046"/>
    <lineage>
        <taxon>Bacteria</taxon>
        <taxon>Thermotogati</taxon>
        <taxon>Thermotogota</taxon>
        <taxon>Thermotogae</taxon>
        <taxon>Kosmotogales</taxon>
        <taxon>Kosmotogaceae</taxon>
        <taxon>Mesotoga</taxon>
    </lineage>
</organism>
<keyword evidence="1" id="KW-0808">Transferase</keyword>
<keyword evidence="5" id="KW-1185">Reference proteome</keyword>
<protein>
    <recommendedName>
        <fullName evidence="3">N-acetyltransferase domain-containing protein</fullName>
    </recommendedName>
</protein>
<dbReference type="Pfam" id="PF00583">
    <property type="entry name" value="Acetyltransf_1"/>
    <property type="match status" value="1"/>
</dbReference>
<dbReference type="InterPro" id="IPR000182">
    <property type="entry name" value="GNAT_dom"/>
</dbReference>
<dbReference type="CDD" id="cd04301">
    <property type="entry name" value="NAT_SF"/>
    <property type="match status" value="1"/>
</dbReference>
<dbReference type="KEGG" id="minf:MESINF_1331"/>
<reference evidence="4 5" key="1">
    <citation type="submission" date="2017-01" db="EMBL/GenBank/DDBJ databases">
        <authorList>
            <person name="Erauso G."/>
        </authorList>
    </citation>
    <scope>NUCLEOTIDE SEQUENCE [LARGE SCALE GENOMIC DNA]</scope>
    <source>
        <strain evidence="4">MESINF1</strain>
    </source>
</reference>
<feature type="domain" description="N-acetyltransferase" evidence="3">
    <location>
        <begin position="146"/>
        <end position="289"/>
    </location>
</feature>
<dbReference type="InterPro" id="IPR050680">
    <property type="entry name" value="YpeA/RimI_acetyltransf"/>
</dbReference>
<dbReference type="GO" id="GO:0016747">
    <property type="term" value="F:acyltransferase activity, transferring groups other than amino-acyl groups"/>
    <property type="evidence" value="ECO:0007669"/>
    <property type="project" value="InterPro"/>
</dbReference>